<sequence>IVVHSNKLPKSIILLHPNSYRLRASLPFFRLTQYPKWTYLPFECERVSLVNISRIELSCKCGISVFEVDRPRKLQRTSRLRH</sequence>
<name>A0A9P9YS38_9MUSC</name>
<evidence type="ECO:0000313" key="1">
    <source>
        <dbReference type="EMBL" id="KAI8042046.1"/>
    </source>
</evidence>
<dbReference type="AlphaFoldDB" id="A0A9P9YS38"/>
<comment type="caution">
    <text evidence="1">The sequence shown here is derived from an EMBL/GenBank/DDBJ whole genome shotgun (WGS) entry which is preliminary data.</text>
</comment>
<proteinExistence type="predicted"/>
<dbReference type="EMBL" id="JAMKOV010000002">
    <property type="protein sequence ID" value="KAI8042046.1"/>
    <property type="molecule type" value="Genomic_DNA"/>
</dbReference>
<reference evidence="1" key="1">
    <citation type="journal article" date="2023" name="Genome Biol. Evol.">
        <title>Long-read-based Genome Assembly of Drosophila gunungcola Reveals Fewer Chemosensory Genes in Flower-breeding Species.</title>
        <authorList>
            <person name="Negi A."/>
            <person name="Liao B.Y."/>
            <person name="Yeh S.D."/>
        </authorList>
    </citation>
    <scope>NUCLEOTIDE SEQUENCE</scope>
    <source>
        <strain evidence="1">Sukarami</strain>
    </source>
</reference>
<evidence type="ECO:0000313" key="2">
    <source>
        <dbReference type="Proteomes" id="UP001059596"/>
    </source>
</evidence>
<gene>
    <name evidence="1" type="ORF">M5D96_003346</name>
</gene>
<protein>
    <submittedName>
        <fullName evidence="1">Uncharacterized protein</fullName>
    </submittedName>
</protein>
<keyword evidence="2" id="KW-1185">Reference proteome</keyword>
<dbReference type="Proteomes" id="UP001059596">
    <property type="component" value="Unassembled WGS sequence"/>
</dbReference>
<feature type="non-terminal residue" evidence="1">
    <location>
        <position position="82"/>
    </location>
</feature>
<accession>A0A9P9YS38</accession>
<organism evidence="1 2">
    <name type="scientific">Drosophila gunungcola</name>
    <name type="common">fruit fly</name>
    <dbReference type="NCBI Taxonomy" id="103775"/>
    <lineage>
        <taxon>Eukaryota</taxon>
        <taxon>Metazoa</taxon>
        <taxon>Ecdysozoa</taxon>
        <taxon>Arthropoda</taxon>
        <taxon>Hexapoda</taxon>
        <taxon>Insecta</taxon>
        <taxon>Pterygota</taxon>
        <taxon>Neoptera</taxon>
        <taxon>Endopterygota</taxon>
        <taxon>Diptera</taxon>
        <taxon>Brachycera</taxon>
        <taxon>Muscomorpha</taxon>
        <taxon>Ephydroidea</taxon>
        <taxon>Drosophilidae</taxon>
        <taxon>Drosophila</taxon>
        <taxon>Sophophora</taxon>
    </lineage>
</organism>